<name>A0ABR2F0P9_9ROSI</name>
<comment type="caution">
    <text evidence="2">The sequence shown here is derived from an EMBL/GenBank/DDBJ whole genome shotgun (WGS) entry which is preliminary data.</text>
</comment>
<gene>
    <name evidence="2" type="ORF">V6N12_007056</name>
</gene>
<keyword evidence="1" id="KW-0812">Transmembrane</keyword>
<keyword evidence="1" id="KW-0472">Membrane</keyword>
<sequence length="364" mass="42132">MHVALECSVIEEKTEKAPSVFLFSLHRCLFERSPLKFLCDSGVCLRFFFKVEVNGSRLSCGVARFESARAKGILFLFVLLVVSSFIFDYWNSVSLKLDVLSGSGVFTSLFCRDTLDLSTMAELALWWDSEVQISILYSDKNVIDSSISTTSEGSWFCSFIYGPSYREEKREFWERMSSLRENSNNPWCIMGDSNIVLSQDDKFRGNLYDLTQANWLKSFMDDSGLLDMQIIGGAFTWTNLRSDDDAIIERLDRIMFNPAWLNLFSKAVGISEPAIGSDHCSIICFLHDIFKRRKRDFKFESKWLLKEECKLIVSETWNKLRILGGEIGICRKLKKTRFRLQRWSKSKYGQQRKNTEELSKQISQ</sequence>
<evidence type="ECO:0000313" key="3">
    <source>
        <dbReference type="Proteomes" id="UP001472677"/>
    </source>
</evidence>
<evidence type="ECO:0008006" key="4">
    <source>
        <dbReference type="Google" id="ProtNLM"/>
    </source>
</evidence>
<evidence type="ECO:0000256" key="1">
    <source>
        <dbReference type="SAM" id="Phobius"/>
    </source>
</evidence>
<accession>A0ABR2F0P9</accession>
<evidence type="ECO:0000313" key="2">
    <source>
        <dbReference type="EMBL" id="KAK8568507.1"/>
    </source>
</evidence>
<dbReference type="InterPro" id="IPR036691">
    <property type="entry name" value="Endo/exonu/phosph_ase_sf"/>
</dbReference>
<dbReference type="Gene3D" id="3.60.10.10">
    <property type="entry name" value="Endonuclease/exonuclease/phosphatase"/>
    <property type="match status" value="1"/>
</dbReference>
<dbReference type="Proteomes" id="UP001472677">
    <property type="component" value="Unassembled WGS sequence"/>
</dbReference>
<feature type="transmembrane region" description="Helical" evidence="1">
    <location>
        <begin position="73"/>
        <end position="90"/>
    </location>
</feature>
<dbReference type="PANTHER" id="PTHR33710">
    <property type="entry name" value="BNAC02G09200D PROTEIN"/>
    <property type="match status" value="1"/>
</dbReference>
<dbReference type="SUPFAM" id="SSF56219">
    <property type="entry name" value="DNase I-like"/>
    <property type="match status" value="1"/>
</dbReference>
<reference evidence="2 3" key="1">
    <citation type="journal article" date="2024" name="G3 (Bethesda)">
        <title>Genome assembly of Hibiscus sabdariffa L. provides insights into metabolisms of medicinal natural products.</title>
        <authorList>
            <person name="Kim T."/>
        </authorList>
    </citation>
    <scope>NUCLEOTIDE SEQUENCE [LARGE SCALE GENOMIC DNA]</scope>
    <source>
        <strain evidence="2">TK-2024</strain>
        <tissue evidence="2">Old leaves</tissue>
    </source>
</reference>
<keyword evidence="3" id="KW-1185">Reference proteome</keyword>
<dbReference type="PANTHER" id="PTHR33710:SF71">
    <property type="entry name" value="ENDONUCLEASE_EXONUCLEASE_PHOSPHATASE DOMAIN-CONTAINING PROTEIN"/>
    <property type="match status" value="1"/>
</dbReference>
<proteinExistence type="predicted"/>
<organism evidence="2 3">
    <name type="scientific">Hibiscus sabdariffa</name>
    <name type="common">roselle</name>
    <dbReference type="NCBI Taxonomy" id="183260"/>
    <lineage>
        <taxon>Eukaryota</taxon>
        <taxon>Viridiplantae</taxon>
        <taxon>Streptophyta</taxon>
        <taxon>Embryophyta</taxon>
        <taxon>Tracheophyta</taxon>
        <taxon>Spermatophyta</taxon>
        <taxon>Magnoliopsida</taxon>
        <taxon>eudicotyledons</taxon>
        <taxon>Gunneridae</taxon>
        <taxon>Pentapetalae</taxon>
        <taxon>rosids</taxon>
        <taxon>malvids</taxon>
        <taxon>Malvales</taxon>
        <taxon>Malvaceae</taxon>
        <taxon>Malvoideae</taxon>
        <taxon>Hibiscus</taxon>
    </lineage>
</organism>
<protein>
    <recommendedName>
        <fullName evidence="4">Endonuclease/exonuclease/phosphatase domain-containing protein</fullName>
    </recommendedName>
</protein>
<dbReference type="EMBL" id="JBBPBM010000009">
    <property type="protein sequence ID" value="KAK8568507.1"/>
    <property type="molecule type" value="Genomic_DNA"/>
</dbReference>
<keyword evidence="1" id="KW-1133">Transmembrane helix</keyword>